<dbReference type="GO" id="GO:0006506">
    <property type="term" value="P:GPI anchor biosynthetic process"/>
    <property type="evidence" value="ECO:0007669"/>
    <property type="project" value="TreeGrafter"/>
</dbReference>
<dbReference type="InterPro" id="IPR005135">
    <property type="entry name" value="Endo/exonuclease/phosphatase"/>
</dbReference>
<dbReference type="PANTHER" id="PTHR14859:SF15">
    <property type="entry name" value="ENDONUCLEASE_EXONUCLEASE_PHOSPHATASE DOMAIN-CONTAINING PROTEIN"/>
    <property type="match status" value="1"/>
</dbReference>
<protein>
    <submittedName>
        <fullName evidence="2">Metal-dependent hydrolase, endonuclease/exonuclease/phosphatase family</fullName>
    </submittedName>
</protein>
<accession>A0A1G9XSD1</accession>
<dbReference type="AlphaFoldDB" id="A0A1G9XSD1"/>
<dbReference type="GO" id="GO:0016020">
    <property type="term" value="C:membrane"/>
    <property type="evidence" value="ECO:0007669"/>
    <property type="project" value="GOC"/>
</dbReference>
<keyword evidence="2" id="KW-0255">Endonuclease</keyword>
<keyword evidence="2" id="KW-0540">Nuclease</keyword>
<dbReference type="Gene3D" id="3.60.10.10">
    <property type="entry name" value="Endonuclease/exonuclease/phosphatase"/>
    <property type="match status" value="1"/>
</dbReference>
<dbReference type="STRING" id="990371.SAMN05421813_13218"/>
<evidence type="ECO:0000313" key="3">
    <source>
        <dbReference type="Proteomes" id="UP000199226"/>
    </source>
</evidence>
<dbReference type="GO" id="GO:0004519">
    <property type="term" value="F:endonuclease activity"/>
    <property type="evidence" value="ECO:0007669"/>
    <property type="project" value="UniProtKB-KW"/>
</dbReference>
<dbReference type="InterPro" id="IPR036691">
    <property type="entry name" value="Endo/exonu/phosph_ase_sf"/>
</dbReference>
<dbReference type="Proteomes" id="UP000199226">
    <property type="component" value="Unassembled WGS sequence"/>
</dbReference>
<dbReference type="GO" id="GO:0004527">
    <property type="term" value="F:exonuclease activity"/>
    <property type="evidence" value="ECO:0007669"/>
    <property type="project" value="UniProtKB-KW"/>
</dbReference>
<evidence type="ECO:0000313" key="2">
    <source>
        <dbReference type="EMBL" id="SDM99739.1"/>
    </source>
</evidence>
<reference evidence="3" key="1">
    <citation type="submission" date="2016-10" db="EMBL/GenBank/DDBJ databases">
        <authorList>
            <person name="Varghese N."/>
            <person name="Submissions S."/>
        </authorList>
    </citation>
    <scope>NUCLEOTIDE SEQUENCE [LARGE SCALE GENOMIC DNA]</scope>
    <source>
        <strain evidence="3">DSM 24536</strain>
    </source>
</reference>
<dbReference type="SUPFAM" id="SSF56219">
    <property type="entry name" value="DNase I-like"/>
    <property type="match status" value="1"/>
</dbReference>
<dbReference type="PROSITE" id="PS51257">
    <property type="entry name" value="PROKAR_LIPOPROTEIN"/>
    <property type="match status" value="1"/>
</dbReference>
<keyword evidence="3" id="KW-1185">Reference proteome</keyword>
<name>A0A1G9XSD1_9SPHI</name>
<keyword evidence="2" id="KW-0378">Hydrolase</keyword>
<dbReference type="Pfam" id="PF03372">
    <property type="entry name" value="Exo_endo_phos"/>
    <property type="match status" value="1"/>
</dbReference>
<dbReference type="EMBL" id="FNHH01000032">
    <property type="protein sequence ID" value="SDM99739.1"/>
    <property type="molecule type" value="Genomic_DNA"/>
</dbReference>
<proteinExistence type="predicted"/>
<dbReference type="PANTHER" id="PTHR14859">
    <property type="entry name" value="CALCOFLUOR WHITE HYPERSENSITIVE PROTEIN PRECURSOR"/>
    <property type="match status" value="1"/>
</dbReference>
<organism evidence="2 3">
    <name type="scientific">Daejeonella rubra</name>
    <dbReference type="NCBI Taxonomy" id="990371"/>
    <lineage>
        <taxon>Bacteria</taxon>
        <taxon>Pseudomonadati</taxon>
        <taxon>Bacteroidota</taxon>
        <taxon>Sphingobacteriia</taxon>
        <taxon>Sphingobacteriales</taxon>
        <taxon>Sphingobacteriaceae</taxon>
        <taxon>Daejeonella</taxon>
    </lineage>
</organism>
<dbReference type="InterPro" id="IPR051916">
    <property type="entry name" value="GPI-anchor_lipid_remodeler"/>
</dbReference>
<sequence>MKPRKNKYILMKKIIFAFFLLLATSCSIFKEKTKISVQSAPNELKVMSYNIHIGNPPSKPGLIDMESIVKAIKAENPDLVALQEVDVNTVRSGKINQAEIIARNLGMNFFFAKAIDHDGGDYGVTILSKFPISETKIHRLTTIGGTGGEPRILATAKVHLKNGKFIRFGSTHLDAQGKSTNREVQIEEINQVALNETLPFIIAGDLNALEESSVIQKLDKVFTRTCQKCDPTFPVVNPNRTIDFIAFRTGNKFSTLEHKVVQEHYASDHLPVIALLRYNY</sequence>
<keyword evidence="2" id="KW-0269">Exonuclease</keyword>
<gene>
    <name evidence="2" type="ORF">SAMN05421813_13218</name>
</gene>
<evidence type="ECO:0000259" key="1">
    <source>
        <dbReference type="Pfam" id="PF03372"/>
    </source>
</evidence>
<feature type="domain" description="Endonuclease/exonuclease/phosphatase" evidence="1">
    <location>
        <begin position="47"/>
        <end position="269"/>
    </location>
</feature>